<evidence type="ECO:0008006" key="3">
    <source>
        <dbReference type="Google" id="ProtNLM"/>
    </source>
</evidence>
<dbReference type="Proteomes" id="UP001159405">
    <property type="component" value="Unassembled WGS sequence"/>
</dbReference>
<protein>
    <recommendedName>
        <fullName evidence="3">DNA-directed DNA polymerase</fullName>
    </recommendedName>
</protein>
<keyword evidence="2" id="KW-1185">Reference proteome</keyword>
<comment type="caution">
    <text evidence="1">The sequence shown here is derived from an EMBL/GenBank/DDBJ whole genome shotgun (WGS) entry which is preliminary data.</text>
</comment>
<reference evidence="1 2" key="1">
    <citation type="submission" date="2022-05" db="EMBL/GenBank/DDBJ databases">
        <authorList>
            <consortium name="Genoscope - CEA"/>
            <person name="William W."/>
        </authorList>
    </citation>
    <scope>NUCLEOTIDE SEQUENCE [LARGE SCALE GENOMIC DNA]</scope>
</reference>
<name>A0ABN8P5U2_9CNID</name>
<gene>
    <name evidence="1" type="ORF">PLOB_00035028</name>
</gene>
<organism evidence="1 2">
    <name type="scientific">Porites lobata</name>
    <dbReference type="NCBI Taxonomy" id="104759"/>
    <lineage>
        <taxon>Eukaryota</taxon>
        <taxon>Metazoa</taxon>
        <taxon>Cnidaria</taxon>
        <taxon>Anthozoa</taxon>
        <taxon>Hexacorallia</taxon>
        <taxon>Scleractinia</taxon>
        <taxon>Fungiina</taxon>
        <taxon>Poritidae</taxon>
        <taxon>Porites</taxon>
    </lineage>
</organism>
<sequence>MMYNKTTSHHKNHFCMHCLQCFSTEEILSKHKENFMFIDGQQAYNPEKSSKYIHYLDANNLYGWAMSQCLPTGGFKWLTPKQINKIMSKTLLPDKDKGYIYIYLYIYIYI</sequence>
<accession>A0ABN8P5U2</accession>
<dbReference type="EMBL" id="CALNXK010000049">
    <property type="protein sequence ID" value="CAH3131267.1"/>
    <property type="molecule type" value="Genomic_DNA"/>
</dbReference>
<evidence type="ECO:0000313" key="2">
    <source>
        <dbReference type="Proteomes" id="UP001159405"/>
    </source>
</evidence>
<evidence type="ECO:0000313" key="1">
    <source>
        <dbReference type="EMBL" id="CAH3131267.1"/>
    </source>
</evidence>
<proteinExistence type="predicted"/>